<dbReference type="Pfam" id="PF02625">
    <property type="entry name" value="XdhC_CoxI"/>
    <property type="match status" value="1"/>
</dbReference>
<dbReference type="InterPro" id="IPR014308">
    <property type="entry name" value="Xanthine_DH_XdhC"/>
</dbReference>
<dbReference type="InterPro" id="IPR052698">
    <property type="entry name" value="MoCofactor_Util/Proc"/>
</dbReference>
<proteinExistence type="predicted"/>
<evidence type="ECO:0000313" key="3">
    <source>
        <dbReference type="EMBL" id="KZE33202.1"/>
    </source>
</evidence>
<evidence type="ECO:0000313" key="4">
    <source>
        <dbReference type="Proteomes" id="UP000076625"/>
    </source>
</evidence>
<dbReference type="InterPro" id="IPR003777">
    <property type="entry name" value="XdhC_CoxI"/>
</dbReference>
<organism evidence="3 4">
    <name type="scientific">Crenobacter luteus</name>
    <dbReference type="NCBI Taxonomy" id="1452487"/>
    <lineage>
        <taxon>Bacteria</taxon>
        <taxon>Pseudomonadati</taxon>
        <taxon>Pseudomonadota</taxon>
        <taxon>Betaproteobacteria</taxon>
        <taxon>Neisseriales</taxon>
        <taxon>Neisseriaceae</taxon>
        <taxon>Crenobacter</taxon>
    </lineage>
</organism>
<dbReference type="Proteomes" id="UP000076625">
    <property type="component" value="Unassembled WGS sequence"/>
</dbReference>
<evidence type="ECO:0000259" key="2">
    <source>
        <dbReference type="Pfam" id="PF13478"/>
    </source>
</evidence>
<sequence length="328" mass="34790">MTFAVRNGANWLEALRAARAASQPAALITVTRADGSAPREAGARMAVGPDWQADTIGGGTLEFRAIDAARELFAAGAARRATLRMPLGASLGQCCGGVVFLAIERIDADDDAWLAEAARASLDGEVRVRHVPLSDPSAKVTLTAPQGEAGQTRLEKEGDAEWLLDVLLPSTMQVVLFGAGHVGRALASLLGTLPCRVTWLDARDDMFPDAVADNIVTEVGDDGDVARQPAGAYWLILTHNHALDFDIVEKVLKRGDAAYVGLIGSKSKRANFTRRLEARGVGRERVAAELTCPIGIPGIAGKEPPVIAVSVVAELLQLHEARLRALRD</sequence>
<dbReference type="Gene3D" id="3.40.50.720">
    <property type="entry name" value="NAD(P)-binding Rossmann-like Domain"/>
    <property type="match status" value="1"/>
</dbReference>
<evidence type="ECO:0008006" key="5">
    <source>
        <dbReference type="Google" id="ProtNLM"/>
    </source>
</evidence>
<name>A0A165FGK5_9NEIS</name>
<dbReference type="NCBIfam" id="TIGR02964">
    <property type="entry name" value="xanthine_xdhC"/>
    <property type="match status" value="1"/>
</dbReference>
<dbReference type="InterPro" id="IPR027051">
    <property type="entry name" value="XdhC_Rossmann_dom"/>
</dbReference>
<dbReference type="PANTHER" id="PTHR30388">
    <property type="entry name" value="ALDEHYDE OXIDOREDUCTASE MOLYBDENUM COFACTOR ASSEMBLY PROTEIN"/>
    <property type="match status" value="1"/>
</dbReference>
<dbReference type="EMBL" id="LQQU01000016">
    <property type="protein sequence ID" value="KZE33202.1"/>
    <property type="molecule type" value="Genomic_DNA"/>
</dbReference>
<protein>
    <recommendedName>
        <fullName evidence="5">Xanthine dehydrogenase accessory protein XdhC</fullName>
    </recommendedName>
</protein>
<dbReference type="AlphaFoldDB" id="A0A165FGK5"/>
<dbReference type="PANTHER" id="PTHR30388:SF6">
    <property type="entry name" value="XANTHINE DEHYDROGENASE SUBUNIT A-RELATED"/>
    <property type="match status" value="1"/>
</dbReference>
<reference evidence="4" key="1">
    <citation type="submission" date="2016-01" db="EMBL/GenBank/DDBJ databases">
        <title>Draft genome of Chromobacterium sp. F49.</title>
        <authorList>
            <person name="Hong K.W."/>
        </authorList>
    </citation>
    <scope>NUCLEOTIDE SEQUENCE [LARGE SCALE GENOMIC DNA]</scope>
    <source>
        <strain evidence="4">CN10</strain>
    </source>
</reference>
<accession>A0A165FGK5</accession>
<evidence type="ECO:0000259" key="1">
    <source>
        <dbReference type="Pfam" id="PF02625"/>
    </source>
</evidence>
<dbReference type="STRING" id="1452487.AVW16_09375"/>
<feature type="domain" description="XdhC Rossmann" evidence="2">
    <location>
        <begin position="174"/>
        <end position="315"/>
    </location>
</feature>
<dbReference type="Pfam" id="PF13478">
    <property type="entry name" value="XdhC_C"/>
    <property type="match status" value="1"/>
</dbReference>
<feature type="domain" description="XdhC- CoxI" evidence="1">
    <location>
        <begin position="19"/>
        <end position="82"/>
    </location>
</feature>
<dbReference type="RefSeq" id="WP_066611357.1">
    <property type="nucleotide sequence ID" value="NZ_LQQU01000016.1"/>
</dbReference>
<comment type="caution">
    <text evidence="3">The sequence shown here is derived from an EMBL/GenBank/DDBJ whole genome shotgun (WGS) entry which is preliminary data.</text>
</comment>
<dbReference type="OrthoDB" id="61481at2"/>
<gene>
    <name evidence="3" type="ORF">AVW16_09375</name>
</gene>
<keyword evidence="4" id="KW-1185">Reference proteome</keyword>